<comment type="caution">
    <text evidence="2">The sequence shown here is derived from an EMBL/GenBank/DDBJ whole genome shotgun (WGS) entry which is preliminary data.</text>
</comment>
<dbReference type="Proteomes" id="UP000526734">
    <property type="component" value="Unassembled WGS sequence"/>
</dbReference>
<keyword evidence="1" id="KW-0472">Membrane</keyword>
<feature type="transmembrane region" description="Helical" evidence="1">
    <location>
        <begin position="254"/>
        <end position="274"/>
    </location>
</feature>
<evidence type="ECO:0000313" key="3">
    <source>
        <dbReference type="Proteomes" id="UP000526734"/>
    </source>
</evidence>
<organism evidence="2 3">
    <name type="scientific">Amycolatopsis dendrobii</name>
    <dbReference type="NCBI Taxonomy" id="2760662"/>
    <lineage>
        <taxon>Bacteria</taxon>
        <taxon>Bacillati</taxon>
        <taxon>Actinomycetota</taxon>
        <taxon>Actinomycetes</taxon>
        <taxon>Pseudonocardiales</taxon>
        <taxon>Pseudonocardiaceae</taxon>
        <taxon>Amycolatopsis</taxon>
    </lineage>
</organism>
<proteinExistence type="predicted"/>
<name>A0A7W3ZAE9_9PSEU</name>
<feature type="transmembrane region" description="Helical" evidence="1">
    <location>
        <begin position="280"/>
        <end position="303"/>
    </location>
</feature>
<evidence type="ECO:0000256" key="1">
    <source>
        <dbReference type="SAM" id="Phobius"/>
    </source>
</evidence>
<dbReference type="EMBL" id="JACGZW010000004">
    <property type="protein sequence ID" value="MBB1154391.1"/>
    <property type="molecule type" value="Genomic_DNA"/>
</dbReference>
<gene>
    <name evidence="2" type="ORF">H4281_14710</name>
</gene>
<evidence type="ECO:0000313" key="2">
    <source>
        <dbReference type="EMBL" id="MBB1154391.1"/>
    </source>
</evidence>
<keyword evidence="1" id="KW-1133">Transmembrane helix</keyword>
<keyword evidence="1" id="KW-0812">Transmembrane</keyword>
<dbReference type="RefSeq" id="WP_182891438.1">
    <property type="nucleotide sequence ID" value="NZ_JACGZW010000004.1"/>
</dbReference>
<keyword evidence="3" id="KW-1185">Reference proteome</keyword>
<sequence>MRLILSLLFAGILFAIPAVVLMDVVLEQEAHSETAADRVGVPFVWPERPQVADPETTLRILAGAAEATGATVVRTTVSTQADRKRITHYVLLGGDRTALFSEFALAQGRWLSPVESRSGAATVSTSGSRGNVGVPAVFADRYELAFAPLRQAFDFLPSSGRYVVDAGPATDRFLALVRERLAEAGVTVSDLTPPNRGEQPSETGPGLRILAYLLAGASTVVIAFRLLREGKRVGVLRLIGHPTTRIWYDVVGRMQIGTTLAGLGACAAVVLVVPGVDSSFLYAVAPVTAAGFAATLGIGLLVVHRVRISDLVKGSLQ</sequence>
<protein>
    <recommendedName>
        <fullName evidence="4">FtsX-like permease family protein</fullName>
    </recommendedName>
</protein>
<reference evidence="2 3" key="1">
    <citation type="submission" date="2020-08" db="EMBL/GenBank/DDBJ databases">
        <title>Amycolatopsis sp. nov. DR6-1 isolated from Dendrobium heterocarpum.</title>
        <authorList>
            <person name="Tedsree N."/>
            <person name="Kuncharoen N."/>
            <person name="Likhitwitayawuid K."/>
            <person name="Tanasupawat S."/>
        </authorList>
    </citation>
    <scope>NUCLEOTIDE SEQUENCE [LARGE SCALE GENOMIC DNA]</scope>
    <source>
        <strain evidence="2 3">DR6-1</strain>
    </source>
</reference>
<feature type="transmembrane region" description="Helical" evidence="1">
    <location>
        <begin position="209"/>
        <end position="227"/>
    </location>
</feature>
<accession>A0A7W3ZAE9</accession>
<dbReference type="AlphaFoldDB" id="A0A7W3ZAE9"/>
<evidence type="ECO:0008006" key="4">
    <source>
        <dbReference type="Google" id="ProtNLM"/>
    </source>
</evidence>